<feature type="transmembrane region" description="Helical" evidence="1">
    <location>
        <begin position="43"/>
        <end position="64"/>
    </location>
</feature>
<gene>
    <name evidence="3" type="ORF">D6C83_03023</name>
    <name evidence="2" type="ORF">D6C90_01448</name>
</gene>
<evidence type="ECO:0000313" key="4">
    <source>
        <dbReference type="Proteomes" id="UP000304947"/>
    </source>
</evidence>
<evidence type="ECO:0000313" key="5">
    <source>
        <dbReference type="Proteomes" id="UP000310121"/>
    </source>
</evidence>
<protein>
    <submittedName>
        <fullName evidence="2">Uncharacterized protein</fullName>
    </submittedName>
</protein>
<proteinExistence type="predicted"/>
<keyword evidence="1" id="KW-0472">Membrane</keyword>
<comment type="caution">
    <text evidence="2">The sequence shown here is derived from an EMBL/GenBank/DDBJ whole genome shotgun (WGS) entry which is preliminary data.</text>
</comment>
<dbReference type="EMBL" id="QZBU01000721">
    <property type="protein sequence ID" value="TIA61824.1"/>
    <property type="molecule type" value="Genomic_DNA"/>
</dbReference>
<name>A0A4S9VJ05_AURPU</name>
<organism evidence="2 5">
    <name type="scientific">Aureobasidium pullulans</name>
    <name type="common">Black yeast</name>
    <name type="synonym">Pullularia pullulans</name>
    <dbReference type="NCBI Taxonomy" id="5580"/>
    <lineage>
        <taxon>Eukaryota</taxon>
        <taxon>Fungi</taxon>
        <taxon>Dikarya</taxon>
        <taxon>Ascomycota</taxon>
        <taxon>Pezizomycotina</taxon>
        <taxon>Dothideomycetes</taxon>
        <taxon>Dothideomycetidae</taxon>
        <taxon>Dothideales</taxon>
        <taxon>Saccotheciaceae</taxon>
        <taxon>Aureobasidium</taxon>
    </lineage>
</organism>
<dbReference type="Proteomes" id="UP000310121">
    <property type="component" value="Unassembled WGS sequence"/>
</dbReference>
<accession>A0A4S9VJ05</accession>
<evidence type="ECO:0000313" key="3">
    <source>
        <dbReference type="EMBL" id="TIA61824.1"/>
    </source>
</evidence>
<dbReference type="AlphaFoldDB" id="A0A4S9VJ05"/>
<sequence length="99" mass="10912">MLSWHHLLKAPVFLSGLIVNAILAFFLLWAVRTGHDARVWLPLVISMVIIGIIQGASVMAFLCLEPEPEPDVDRALDDINAIPMFELEPASSSESEEEG</sequence>
<dbReference type="EMBL" id="QZBN01000064">
    <property type="protein sequence ID" value="THZ51993.1"/>
    <property type="molecule type" value="Genomic_DNA"/>
</dbReference>
<dbReference type="Proteomes" id="UP000304947">
    <property type="component" value="Unassembled WGS sequence"/>
</dbReference>
<keyword evidence="1" id="KW-0812">Transmembrane</keyword>
<reference evidence="4 5" key="1">
    <citation type="submission" date="2018-10" db="EMBL/GenBank/DDBJ databases">
        <title>Fifty Aureobasidium pullulans genomes reveal a recombining polyextremotolerant generalist.</title>
        <authorList>
            <person name="Gostincar C."/>
            <person name="Turk M."/>
            <person name="Zajc J."/>
            <person name="Gunde-Cimerman N."/>
        </authorList>
    </citation>
    <scope>NUCLEOTIDE SEQUENCE [LARGE SCALE GENOMIC DNA]</scope>
    <source>
        <strain evidence="3 4">EXF-3380</strain>
        <strain evidence="2 5">EXF-3844</strain>
    </source>
</reference>
<evidence type="ECO:0000256" key="1">
    <source>
        <dbReference type="SAM" id="Phobius"/>
    </source>
</evidence>
<keyword evidence="1" id="KW-1133">Transmembrane helix</keyword>
<feature type="transmembrane region" description="Helical" evidence="1">
    <location>
        <begin position="12"/>
        <end position="31"/>
    </location>
</feature>
<evidence type="ECO:0000313" key="2">
    <source>
        <dbReference type="EMBL" id="THZ51993.1"/>
    </source>
</evidence>